<comment type="caution">
    <text evidence="8">The sequence shown here is derived from an EMBL/GenBank/DDBJ whole genome shotgun (WGS) entry which is preliminary data.</text>
</comment>
<feature type="binding site" evidence="6">
    <location>
        <position position="107"/>
    </location>
    <ligand>
        <name>Zn(2+)</name>
        <dbReference type="ChEBI" id="CHEBI:29105"/>
        <note>catalytic</note>
    </ligand>
</feature>
<dbReference type="GO" id="GO:0004132">
    <property type="term" value="F:dCMP deaminase activity"/>
    <property type="evidence" value="ECO:0007669"/>
    <property type="project" value="InterPro"/>
</dbReference>
<dbReference type="SUPFAM" id="SSF53927">
    <property type="entry name" value="Cytidine deaminase-like"/>
    <property type="match status" value="1"/>
</dbReference>
<accession>A0A6L3YIM8</accession>
<evidence type="ECO:0000256" key="5">
    <source>
        <dbReference type="PIRSR" id="PIRSR006019-1"/>
    </source>
</evidence>
<evidence type="ECO:0000256" key="1">
    <source>
        <dbReference type="ARBA" id="ARBA00006576"/>
    </source>
</evidence>
<evidence type="ECO:0000313" key="8">
    <source>
        <dbReference type="EMBL" id="KAB2682815.1"/>
    </source>
</evidence>
<gene>
    <name evidence="8" type="ORF">F9L08_17065</name>
</gene>
<organism evidence="8 9">
    <name type="scientific">Brucella tritici</name>
    <dbReference type="NCBI Taxonomy" id="94626"/>
    <lineage>
        <taxon>Bacteria</taxon>
        <taxon>Pseudomonadati</taxon>
        <taxon>Pseudomonadota</taxon>
        <taxon>Alphaproteobacteria</taxon>
        <taxon>Hyphomicrobiales</taxon>
        <taxon>Brucellaceae</taxon>
        <taxon>Brucella/Ochrobactrum group</taxon>
        <taxon>Brucella</taxon>
    </lineage>
</organism>
<dbReference type="AlphaFoldDB" id="A0A6L3YIM8"/>
<dbReference type="InterPro" id="IPR016192">
    <property type="entry name" value="APOBEC/CMP_deaminase_Zn-bd"/>
</dbReference>
<dbReference type="PROSITE" id="PS51747">
    <property type="entry name" value="CYT_DCMP_DEAMINASES_2"/>
    <property type="match status" value="1"/>
</dbReference>
<proteinExistence type="inferred from homology"/>
<evidence type="ECO:0000256" key="4">
    <source>
        <dbReference type="ARBA" id="ARBA00022833"/>
    </source>
</evidence>
<feature type="active site" description="Proton donor" evidence="5">
    <location>
        <position position="83"/>
    </location>
</feature>
<feature type="binding site" evidence="6">
    <location>
        <position position="81"/>
    </location>
    <ligand>
        <name>Zn(2+)</name>
        <dbReference type="ChEBI" id="CHEBI:29105"/>
        <note>catalytic</note>
    </ligand>
</feature>
<evidence type="ECO:0000256" key="2">
    <source>
        <dbReference type="ARBA" id="ARBA00022723"/>
    </source>
</evidence>
<evidence type="ECO:0000256" key="3">
    <source>
        <dbReference type="ARBA" id="ARBA00022801"/>
    </source>
</evidence>
<name>A0A6L3YIM8_9HYPH</name>
<dbReference type="EMBL" id="WBVX01000018">
    <property type="protein sequence ID" value="KAB2682815.1"/>
    <property type="molecule type" value="Genomic_DNA"/>
</dbReference>
<keyword evidence="3" id="KW-0378">Hydrolase</keyword>
<keyword evidence="2 6" id="KW-0479">Metal-binding</keyword>
<dbReference type="Proteomes" id="UP000481643">
    <property type="component" value="Unassembled WGS sequence"/>
</dbReference>
<feature type="binding site" evidence="6">
    <location>
        <position position="110"/>
    </location>
    <ligand>
        <name>Zn(2+)</name>
        <dbReference type="ChEBI" id="CHEBI:29105"/>
        <note>catalytic</note>
    </ligand>
</feature>
<sequence length="156" mass="17211">MQPLLLDSESALKNKRWDEYGLKEAQLSATMSKDPDRQVGACILRPDGTIASKGWNGFPRRCDDDPEIYKDRRRKLLRVVHAEANAIISAAQSLTGCTLYVSPLHPCATCAGLIIQSGIIRVVTDHISDSPRWKEAFDEARLMFGEAGVIVDIIGS</sequence>
<dbReference type="InterPro" id="IPR002125">
    <property type="entry name" value="CMP_dCMP_dom"/>
</dbReference>
<protein>
    <submittedName>
        <fullName evidence="8">CMP deaminase</fullName>
    </submittedName>
</protein>
<dbReference type="InterPro" id="IPR016473">
    <property type="entry name" value="dCMP_deaminase"/>
</dbReference>
<dbReference type="GO" id="GO:0008270">
    <property type="term" value="F:zinc ion binding"/>
    <property type="evidence" value="ECO:0007669"/>
    <property type="project" value="InterPro"/>
</dbReference>
<evidence type="ECO:0000256" key="6">
    <source>
        <dbReference type="PIRSR" id="PIRSR006019-2"/>
    </source>
</evidence>
<evidence type="ECO:0000259" key="7">
    <source>
        <dbReference type="PROSITE" id="PS51747"/>
    </source>
</evidence>
<dbReference type="RefSeq" id="WP_151652390.1">
    <property type="nucleotide sequence ID" value="NZ_WBVX01000018.1"/>
</dbReference>
<dbReference type="PANTHER" id="PTHR11086">
    <property type="entry name" value="DEOXYCYTIDYLATE DEAMINASE-RELATED"/>
    <property type="match status" value="1"/>
</dbReference>
<dbReference type="GO" id="GO:0006220">
    <property type="term" value="P:pyrimidine nucleotide metabolic process"/>
    <property type="evidence" value="ECO:0007669"/>
    <property type="project" value="InterPro"/>
</dbReference>
<dbReference type="InterPro" id="IPR015517">
    <property type="entry name" value="dCMP_deaminase-rel"/>
</dbReference>
<dbReference type="PIRSF" id="PIRSF006019">
    <property type="entry name" value="dCMP_deaminase"/>
    <property type="match status" value="1"/>
</dbReference>
<dbReference type="PROSITE" id="PS00903">
    <property type="entry name" value="CYT_DCMP_DEAMINASES_1"/>
    <property type="match status" value="1"/>
</dbReference>
<dbReference type="PANTHER" id="PTHR11086:SF18">
    <property type="entry name" value="DEOXYCYTIDYLATE DEAMINASE"/>
    <property type="match status" value="1"/>
</dbReference>
<keyword evidence="4 6" id="KW-0862">Zinc</keyword>
<dbReference type="InterPro" id="IPR016193">
    <property type="entry name" value="Cytidine_deaminase-like"/>
</dbReference>
<evidence type="ECO:0000313" key="9">
    <source>
        <dbReference type="Proteomes" id="UP000481643"/>
    </source>
</evidence>
<dbReference type="Gene3D" id="3.40.140.10">
    <property type="entry name" value="Cytidine Deaminase, domain 2"/>
    <property type="match status" value="1"/>
</dbReference>
<dbReference type="GO" id="GO:0005737">
    <property type="term" value="C:cytoplasm"/>
    <property type="evidence" value="ECO:0007669"/>
    <property type="project" value="TreeGrafter"/>
</dbReference>
<feature type="domain" description="CMP/dCMP-type deaminase" evidence="7">
    <location>
        <begin position="16"/>
        <end position="144"/>
    </location>
</feature>
<reference evidence="8 9" key="1">
    <citation type="submission" date="2019-09" db="EMBL/GenBank/DDBJ databases">
        <title>Taxonomic organization of the family Brucellaceae based on a phylogenomic approach.</title>
        <authorList>
            <person name="Leclercq S."/>
            <person name="Cloeckaert A."/>
            <person name="Zygmunt M.S."/>
        </authorList>
    </citation>
    <scope>NUCLEOTIDE SEQUENCE [LARGE SCALE GENOMIC DNA]</scope>
    <source>
        <strain evidence="8 9">WS1830</strain>
    </source>
</reference>
<comment type="similarity">
    <text evidence="1">Belongs to the cytidine and deoxycytidylate deaminase family.</text>
</comment>
<dbReference type="Pfam" id="PF00383">
    <property type="entry name" value="dCMP_cyt_deam_1"/>
    <property type="match status" value="1"/>
</dbReference>
<comment type="cofactor">
    <cofactor evidence="6">
        <name>Zn(2+)</name>
        <dbReference type="ChEBI" id="CHEBI:29105"/>
    </cofactor>
</comment>